<organism evidence="1 2">
    <name type="scientific">Candidatus Chisholmbacteria bacterium RIFCSPHIGHO2_01_FULL_48_12</name>
    <dbReference type="NCBI Taxonomy" id="1797589"/>
    <lineage>
        <taxon>Bacteria</taxon>
        <taxon>Candidatus Chisholmiibacteriota</taxon>
    </lineage>
</organism>
<evidence type="ECO:0000313" key="1">
    <source>
        <dbReference type="EMBL" id="OGY15895.1"/>
    </source>
</evidence>
<reference evidence="1 2" key="1">
    <citation type="journal article" date="2016" name="Nat. Commun.">
        <title>Thousands of microbial genomes shed light on interconnected biogeochemical processes in an aquifer system.</title>
        <authorList>
            <person name="Anantharaman K."/>
            <person name="Brown C.T."/>
            <person name="Hug L.A."/>
            <person name="Sharon I."/>
            <person name="Castelle C.J."/>
            <person name="Probst A.J."/>
            <person name="Thomas B.C."/>
            <person name="Singh A."/>
            <person name="Wilkins M.J."/>
            <person name="Karaoz U."/>
            <person name="Brodie E.L."/>
            <person name="Williams K.H."/>
            <person name="Hubbard S.S."/>
            <person name="Banfield J.F."/>
        </authorList>
    </citation>
    <scope>NUCLEOTIDE SEQUENCE [LARGE SCALE GENOMIC DNA]</scope>
</reference>
<dbReference type="STRING" id="1797589.A2784_04330"/>
<proteinExistence type="predicted"/>
<dbReference type="EMBL" id="MHCH01000057">
    <property type="protein sequence ID" value="OGY15895.1"/>
    <property type="molecule type" value="Genomic_DNA"/>
</dbReference>
<gene>
    <name evidence="1" type="ORF">A2784_04330</name>
</gene>
<evidence type="ECO:0000313" key="2">
    <source>
        <dbReference type="Proteomes" id="UP000177324"/>
    </source>
</evidence>
<sequence length="101" mass="12327">MNIQTQLEDYHNLTTWLHSWGKEPQKSRRVQLKMPVMVVEMLDKKFPKINRSRLLTQAAVELLIRKTRTDRPDLEQWLATEQDDLDEMWSYLKFRDKRQKI</sequence>
<name>A0A1G1VKF1_9BACT</name>
<comment type="caution">
    <text evidence="1">The sequence shown here is derived from an EMBL/GenBank/DDBJ whole genome shotgun (WGS) entry which is preliminary data.</text>
</comment>
<accession>A0A1G1VKF1</accession>
<dbReference type="AlphaFoldDB" id="A0A1G1VKF1"/>
<protein>
    <submittedName>
        <fullName evidence="1">Uncharacterized protein</fullName>
    </submittedName>
</protein>
<dbReference type="Proteomes" id="UP000177324">
    <property type="component" value="Unassembled WGS sequence"/>
</dbReference>